<organism evidence="1">
    <name type="scientific">Anguilla anguilla</name>
    <name type="common">European freshwater eel</name>
    <name type="synonym">Muraena anguilla</name>
    <dbReference type="NCBI Taxonomy" id="7936"/>
    <lineage>
        <taxon>Eukaryota</taxon>
        <taxon>Metazoa</taxon>
        <taxon>Chordata</taxon>
        <taxon>Craniata</taxon>
        <taxon>Vertebrata</taxon>
        <taxon>Euteleostomi</taxon>
        <taxon>Actinopterygii</taxon>
        <taxon>Neopterygii</taxon>
        <taxon>Teleostei</taxon>
        <taxon>Anguilliformes</taxon>
        <taxon>Anguillidae</taxon>
        <taxon>Anguilla</taxon>
    </lineage>
</organism>
<evidence type="ECO:0000313" key="1">
    <source>
        <dbReference type="EMBL" id="JAH46983.1"/>
    </source>
</evidence>
<sequence length="56" mass="6127">MVLCSPAGQLSPPTELSITSSLSLFSIWLLVMSIFDSPSPPCPILDLNWHAQKPFL</sequence>
<proteinExistence type="predicted"/>
<protein>
    <submittedName>
        <fullName evidence="1">Uncharacterized protein</fullName>
    </submittedName>
</protein>
<reference evidence="1" key="1">
    <citation type="submission" date="2014-11" db="EMBL/GenBank/DDBJ databases">
        <authorList>
            <person name="Amaro Gonzalez C."/>
        </authorList>
    </citation>
    <scope>NUCLEOTIDE SEQUENCE</scope>
</reference>
<dbReference type="AlphaFoldDB" id="A0A0E9T2S1"/>
<accession>A0A0E9T2S1</accession>
<name>A0A0E9T2S1_ANGAN</name>
<reference evidence="1" key="2">
    <citation type="journal article" date="2015" name="Fish Shellfish Immunol.">
        <title>Early steps in the European eel (Anguilla anguilla)-Vibrio vulnificus interaction in the gills: Role of the RtxA13 toxin.</title>
        <authorList>
            <person name="Callol A."/>
            <person name="Pajuelo D."/>
            <person name="Ebbesson L."/>
            <person name="Teles M."/>
            <person name="MacKenzie S."/>
            <person name="Amaro C."/>
        </authorList>
    </citation>
    <scope>NUCLEOTIDE SEQUENCE</scope>
</reference>
<dbReference type="EMBL" id="GBXM01061594">
    <property type="protein sequence ID" value="JAH46983.1"/>
    <property type="molecule type" value="Transcribed_RNA"/>
</dbReference>